<name>A0A835B410_9POAL</name>
<evidence type="ECO:0000313" key="2">
    <source>
        <dbReference type="EMBL" id="KAF8677218.1"/>
    </source>
</evidence>
<comment type="caution">
    <text evidence="2">The sequence shown here is derived from an EMBL/GenBank/DDBJ whole genome shotgun (WGS) entry which is preliminary data.</text>
</comment>
<dbReference type="Proteomes" id="UP000636709">
    <property type="component" value="Unassembled WGS sequence"/>
</dbReference>
<reference evidence="2" key="1">
    <citation type="submission" date="2020-07" db="EMBL/GenBank/DDBJ databases">
        <title>Genome sequence and genetic diversity analysis of an under-domesticated orphan crop, white fonio (Digitaria exilis).</title>
        <authorList>
            <person name="Bennetzen J.L."/>
            <person name="Chen S."/>
            <person name="Ma X."/>
            <person name="Wang X."/>
            <person name="Yssel A.E.J."/>
            <person name="Chaluvadi S.R."/>
            <person name="Johnson M."/>
            <person name="Gangashetty P."/>
            <person name="Hamidou F."/>
            <person name="Sanogo M.D."/>
            <person name="Zwaenepoel A."/>
            <person name="Wallace J."/>
            <person name="Van De Peer Y."/>
            <person name="Van Deynze A."/>
        </authorList>
    </citation>
    <scope>NUCLEOTIDE SEQUENCE</scope>
    <source>
        <tissue evidence="2">Leaves</tissue>
    </source>
</reference>
<protein>
    <submittedName>
        <fullName evidence="2">Uncharacterized protein</fullName>
    </submittedName>
</protein>
<feature type="compositionally biased region" description="Polar residues" evidence="1">
    <location>
        <begin position="54"/>
        <end position="63"/>
    </location>
</feature>
<evidence type="ECO:0000256" key="1">
    <source>
        <dbReference type="SAM" id="MobiDB-lite"/>
    </source>
</evidence>
<feature type="region of interest" description="Disordered" evidence="1">
    <location>
        <begin position="125"/>
        <end position="170"/>
    </location>
</feature>
<proteinExistence type="predicted"/>
<feature type="region of interest" description="Disordered" evidence="1">
    <location>
        <begin position="1"/>
        <end position="73"/>
    </location>
</feature>
<keyword evidence="3" id="KW-1185">Reference proteome</keyword>
<evidence type="ECO:0000313" key="3">
    <source>
        <dbReference type="Proteomes" id="UP000636709"/>
    </source>
</evidence>
<dbReference type="AlphaFoldDB" id="A0A835B410"/>
<gene>
    <name evidence="2" type="ORF">HU200_046695</name>
</gene>
<accession>A0A835B410</accession>
<sequence length="352" mass="39079">MAYDTYQRQRKSTNTSKFGHSSTRYGPHSSQWELSRNNDHPTTVDGSKSGGPPWSTQRMSKTQAKLHRLEHLEGKDPDDCEVMRMAEFSRDAGGVMIVAEVAGPDVVGHRKSHDRRWQWQPRRRDPDDLVTNIGDGDLMAGSDGGAGRRSRGLSEGGEGGEGVDDGEGVKEGMPMSPVIFFVVRPPPSDVRKSRDREIARFIPNHPWPPSPIARRPSLGASIAPQIAKQKHRSLASFRKPSLPSFLPHAPNAPHPSHLPWHPVVVQGVRDAVVSSIDHVLGKLPTPLCTTFFYINSHPSHLYFTLECAQDKIVAARPYFAFFVSRLNHFIAALLNALHEIPVPRAFHFAASR</sequence>
<organism evidence="2 3">
    <name type="scientific">Digitaria exilis</name>
    <dbReference type="NCBI Taxonomy" id="1010633"/>
    <lineage>
        <taxon>Eukaryota</taxon>
        <taxon>Viridiplantae</taxon>
        <taxon>Streptophyta</taxon>
        <taxon>Embryophyta</taxon>
        <taxon>Tracheophyta</taxon>
        <taxon>Spermatophyta</taxon>
        <taxon>Magnoliopsida</taxon>
        <taxon>Liliopsida</taxon>
        <taxon>Poales</taxon>
        <taxon>Poaceae</taxon>
        <taxon>PACMAD clade</taxon>
        <taxon>Panicoideae</taxon>
        <taxon>Panicodae</taxon>
        <taxon>Paniceae</taxon>
        <taxon>Anthephorinae</taxon>
        <taxon>Digitaria</taxon>
    </lineage>
</organism>
<dbReference type="EMBL" id="JACEFO010002150">
    <property type="protein sequence ID" value="KAF8677218.1"/>
    <property type="molecule type" value="Genomic_DNA"/>
</dbReference>
<feature type="compositionally biased region" description="Polar residues" evidence="1">
    <location>
        <begin position="12"/>
        <end position="46"/>
    </location>
</feature>